<name>A0A8C0GXW9_CHEAB</name>
<protein>
    <submittedName>
        <fullName evidence="1">Uncharacterized protein</fullName>
    </submittedName>
</protein>
<dbReference type="AlphaFoldDB" id="A0A8C0GXW9"/>
<organism evidence="1 2">
    <name type="scientific">Chelonoidis abingdonii</name>
    <name type="common">Abingdon island giant tortoise</name>
    <name type="synonym">Testudo abingdonii</name>
    <dbReference type="NCBI Taxonomy" id="106734"/>
    <lineage>
        <taxon>Eukaryota</taxon>
        <taxon>Metazoa</taxon>
        <taxon>Chordata</taxon>
        <taxon>Craniata</taxon>
        <taxon>Vertebrata</taxon>
        <taxon>Euteleostomi</taxon>
        <taxon>Archelosauria</taxon>
        <taxon>Testudinata</taxon>
        <taxon>Testudines</taxon>
        <taxon>Cryptodira</taxon>
        <taxon>Durocryptodira</taxon>
        <taxon>Testudinoidea</taxon>
        <taxon>Testudinidae</taxon>
        <taxon>Chelonoidis</taxon>
    </lineage>
</organism>
<keyword evidence="2" id="KW-1185">Reference proteome</keyword>
<dbReference type="Proteomes" id="UP000694404">
    <property type="component" value="Unplaced"/>
</dbReference>
<dbReference type="Ensembl" id="ENSCABT00000017427.1">
    <property type="protein sequence ID" value="ENSCABP00000015880.1"/>
    <property type="gene ID" value="ENSCABG00000011846.1"/>
</dbReference>
<accession>A0A8C0GXW9</accession>
<reference evidence="1" key="1">
    <citation type="submission" date="2025-08" db="UniProtKB">
        <authorList>
            <consortium name="Ensembl"/>
        </authorList>
    </citation>
    <scope>IDENTIFICATION</scope>
</reference>
<evidence type="ECO:0000313" key="1">
    <source>
        <dbReference type="Ensembl" id="ENSCABP00000015880.1"/>
    </source>
</evidence>
<reference evidence="1" key="2">
    <citation type="submission" date="2025-09" db="UniProtKB">
        <authorList>
            <consortium name="Ensembl"/>
        </authorList>
    </citation>
    <scope>IDENTIFICATION</scope>
</reference>
<evidence type="ECO:0000313" key="2">
    <source>
        <dbReference type="Proteomes" id="UP000694404"/>
    </source>
</evidence>
<sequence length="54" mass="6072">MIAKTPGKELLPCRSWHGVVSALTQAPVNGRPHSQAKFPLFHHKTENLKNHFLT</sequence>
<proteinExistence type="predicted"/>